<reference evidence="4" key="1">
    <citation type="submission" date="2017-07" db="EMBL/GenBank/DDBJ databases">
        <title>Taro Niue Genome Assembly and Annotation.</title>
        <authorList>
            <person name="Atibalentja N."/>
            <person name="Keating K."/>
            <person name="Fields C.J."/>
        </authorList>
    </citation>
    <scope>NUCLEOTIDE SEQUENCE</scope>
    <source>
        <strain evidence="4">Niue_2</strain>
        <tissue evidence="4">Leaf</tissue>
    </source>
</reference>
<dbReference type="InterPro" id="IPR044824">
    <property type="entry name" value="MAIN-like"/>
</dbReference>
<gene>
    <name evidence="4" type="ORF">Taro_035270</name>
</gene>
<evidence type="ECO:0000256" key="2">
    <source>
        <dbReference type="SAM" id="MobiDB-lite"/>
    </source>
</evidence>
<comment type="caution">
    <text evidence="4">The sequence shown here is derived from an EMBL/GenBank/DDBJ whole genome shotgun (WGS) entry which is preliminary data.</text>
</comment>
<dbReference type="PANTHER" id="PTHR46033">
    <property type="entry name" value="PROTEIN MAIN-LIKE 2"/>
    <property type="match status" value="1"/>
</dbReference>
<keyword evidence="5" id="KW-1185">Reference proteome</keyword>
<keyword evidence="1" id="KW-0175">Coiled coil</keyword>
<dbReference type="OrthoDB" id="1572276at2759"/>
<evidence type="ECO:0000259" key="3">
    <source>
        <dbReference type="Pfam" id="PF10536"/>
    </source>
</evidence>
<accession>A0A843VYL5</accession>
<dbReference type="EMBL" id="NMUH01002865">
    <property type="protein sequence ID" value="MQM02512.1"/>
    <property type="molecule type" value="Genomic_DNA"/>
</dbReference>
<evidence type="ECO:0000256" key="1">
    <source>
        <dbReference type="SAM" id="Coils"/>
    </source>
</evidence>
<name>A0A843VYL5_COLES</name>
<evidence type="ECO:0000313" key="5">
    <source>
        <dbReference type="Proteomes" id="UP000652761"/>
    </source>
</evidence>
<dbReference type="GO" id="GO:0010073">
    <property type="term" value="P:meristem maintenance"/>
    <property type="evidence" value="ECO:0007669"/>
    <property type="project" value="InterPro"/>
</dbReference>
<dbReference type="PANTHER" id="PTHR46033:SF80">
    <property type="entry name" value="PROTEIN MAIN-LIKE 2-LIKE"/>
    <property type="match status" value="1"/>
</dbReference>
<feature type="domain" description="Aminotransferase-like plant mobile" evidence="3">
    <location>
        <begin position="100"/>
        <end position="466"/>
    </location>
</feature>
<evidence type="ECO:0000313" key="4">
    <source>
        <dbReference type="EMBL" id="MQM02512.1"/>
    </source>
</evidence>
<feature type="region of interest" description="Disordered" evidence="2">
    <location>
        <begin position="554"/>
        <end position="580"/>
    </location>
</feature>
<dbReference type="Proteomes" id="UP000652761">
    <property type="component" value="Unassembled WGS sequence"/>
</dbReference>
<organism evidence="4 5">
    <name type="scientific">Colocasia esculenta</name>
    <name type="common">Wild taro</name>
    <name type="synonym">Arum esculentum</name>
    <dbReference type="NCBI Taxonomy" id="4460"/>
    <lineage>
        <taxon>Eukaryota</taxon>
        <taxon>Viridiplantae</taxon>
        <taxon>Streptophyta</taxon>
        <taxon>Embryophyta</taxon>
        <taxon>Tracheophyta</taxon>
        <taxon>Spermatophyta</taxon>
        <taxon>Magnoliopsida</taxon>
        <taxon>Liliopsida</taxon>
        <taxon>Araceae</taxon>
        <taxon>Aroideae</taxon>
        <taxon>Colocasieae</taxon>
        <taxon>Colocasia</taxon>
    </lineage>
</organism>
<proteinExistence type="predicted"/>
<feature type="coiled-coil region" evidence="1">
    <location>
        <begin position="696"/>
        <end position="723"/>
    </location>
</feature>
<sequence>MAAVVTLVEEDAAADMAPLCGGTAAVDPRRARFLKPRAEADPSTFPSPRRPLLRDLVARDMARQWPIRVFFRGWHLPHFGWQRWAQRLRPVYRNVWRSAGIRDAVTVSTCTVLADVPLFWGLLECWSPETNTFVLPWPWPAEATVTLEDIMILGGFSVLGVPVRAAMEGRSEGDELLAWLRAEHGAIGTRNGSGIVSHQEWTNRFMGLVPGKPGDREHAAFLALWLSRFVFPAPPLGSVGSHLFPLAVRLAGGRRVALAPAVLASIYRDLRLMKQHAIEGDDGASGVESWAPFQLLQLWVWERLESLRPPEPPRPLSQGKARSMRWDNLGQLRSSLPLVRTALESPGQFRWRPYAAMLTDWSYPSFYCYGDRWVTVAPGEAEDDMHSYARCLRACELVGLDGVEHYAPQRVAMQFGFDQDLPGSILPVHGAWELALSTYGDGGERVRFYVPSRFYEPCATRRFLDWQKQCALDRIDEVGEMRRLRKREKEKRRRLRRKRKHLIKGTCLMPNSERCLRIGTGDLLGQSVPPVGEEPTKLRAHGDEQRTGKVEFLTGDGENKMGSSDDAGAAKRMRRTASGEASALEVFDGELDRDKEGYVLETNAHQSSYDSNVTKVPAPCEITFTEIGCGDEELQTMAAGGASAIEMVAGEKEDDIPSKDAAGFFMLEDPKAGMSPSKITIIETESGDEELQRQKDLEFEREVAQLKAELASLRALIREIESNSSQMEPTRTTHVH</sequence>
<protein>
    <recommendedName>
        <fullName evidence="3">Aminotransferase-like plant mobile domain-containing protein</fullName>
    </recommendedName>
</protein>
<dbReference type="Pfam" id="PF10536">
    <property type="entry name" value="PMD"/>
    <property type="match status" value="1"/>
</dbReference>
<dbReference type="InterPro" id="IPR019557">
    <property type="entry name" value="AminoTfrase-like_pln_mobile"/>
</dbReference>
<dbReference type="AlphaFoldDB" id="A0A843VYL5"/>